<dbReference type="EMBL" id="RKHQ01000001">
    <property type="protein sequence ID" value="ROR96324.1"/>
    <property type="molecule type" value="Genomic_DNA"/>
</dbReference>
<keyword evidence="9" id="KW-1185">Reference proteome</keyword>
<dbReference type="NCBIfam" id="NF005123">
    <property type="entry name" value="PRK06557.1"/>
    <property type="match status" value="1"/>
</dbReference>
<dbReference type="GO" id="GO:0046872">
    <property type="term" value="F:metal ion binding"/>
    <property type="evidence" value="ECO:0007669"/>
    <property type="project" value="UniProtKB-KW"/>
</dbReference>
<dbReference type="SMART" id="SM01007">
    <property type="entry name" value="Aldolase_II"/>
    <property type="match status" value="1"/>
</dbReference>
<evidence type="ECO:0000256" key="1">
    <source>
        <dbReference type="ARBA" id="ARBA00001726"/>
    </source>
</evidence>
<evidence type="ECO:0000256" key="2">
    <source>
        <dbReference type="ARBA" id="ARBA00001947"/>
    </source>
</evidence>
<feature type="domain" description="Class II aldolase/adducin N-terminal" evidence="7">
    <location>
        <begin position="7"/>
        <end position="184"/>
    </location>
</feature>
<evidence type="ECO:0000256" key="4">
    <source>
        <dbReference type="ARBA" id="ARBA00013186"/>
    </source>
</evidence>
<comment type="similarity">
    <text evidence="3">Belongs to the aldolase class II family. AraD/FucA subfamily.</text>
</comment>
<dbReference type="GO" id="GO:0019323">
    <property type="term" value="P:pentose catabolic process"/>
    <property type="evidence" value="ECO:0007669"/>
    <property type="project" value="TreeGrafter"/>
</dbReference>
<sequence length="225" mass="23674">MLDELRRDVLKANLALPRLDLVTWTSGNVSARDPETGLVVIKPSGLQYDEMGVDDLVVVDLDGAVVHGYRGPSSDTLSHLGVYRHRADVGAVVHTHSPYATAWAAIGEPIPCCLTAMADEFGGDVPLGGYARIGTAEIGEEIVRSIGISPAIIMRQHGVFTIGSSLDKALQAAVMVEDVARTVAIARGLGTLARLSEEEIAANHSRYTTRYGTATASAGVTPAGL</sequence>
<dbReference type="InterPro" id="IPR036409">
    <property type="entry name" value="Aldolase_II/adducin_N_sf"/>
</dbReference>
<dbReference type="InterPro" id="IPR001303">
    <property type="entry name" value="Aldolase_II/adducin_N"/>
</dbReference>
<gene>
    <name evidence="8" type="ORF">EDD28_0907</name>
</gene>
<dbReference type="AlphaFoldDB" id="A0A3N2DA39"/>
<evidence type="ECO:0000256" key="5">
    <source>
        <dbReference type="ARBA" id="ARBA00022723"/>
    </source>
</evidence>
<dbReference type="InterPro" id="IPR050197">
    <property type="entry name" value="Aldolase_class_II_sugar_metab"/>
</dbReference>
<proteinExistence type="inferred from homology"/>
<dbReference type="GO" id="GO:0008742">
    <property type="term" value="F:L-ribulose-phosphate 4-epimerase activity"/>
    <property type="evidence" value="ECO:0007669"/>
    <property type="project" value="UniProtKB-EC"/>
</dbReference>
<comment type="caution">
    <text evidence="8">The sequence shown here is derived from an EMBL/GenBank/DDBJ whole genome shotgun (WGS) entry which is preliminary data.</text>
</comment>
<dbReference type="Proteomes" id="UP000275356">
    <property type="component" value="Unassembled WGS sequence"/>
</dbReference>
<dbReference type="Pfam" id="PF00596">
    <property type="entry name" value="Aldolase_II"/>
    <property type="match status" value="1"/>
</dbReference>
<evidence type="ECO:0000313" key="9">
    <source>
        <dbReference type="Proteomes" id="UP000275356"/>
    </source>
</evidence>
<dbReference type="PANTHER" id="PTHR22789">
    <property type="entry name" value="FUCULOSE PHOSPHATE ALDOLASE"/>
    <property type="match status" value="1"/>
</dbReference>
<dbReference type="SUPFAM" id="SSF53639">
    <property type="entry name" value="AraD/HMP-PK domain-like"/>
    <property type="match status" value="1"/>
</dbReference>
<dbReference type="OrthoDB" id="9786287at2"/>
<reference evidence="8 9" key="1">
    <citation type="submission" date="2018-11" db="EMBL/GenBank/DDBJ databases">
        <title>Sequencing the genomes of 1000 actinobacteria strains.</title>
        <authorList>
            <person name="Klenk H.-P."/>
        </authorList>
    </citation>
    <scope>NUCLEOTIDE SEQUENCE [LARGE SCALE GENOMIC DNA]</scope>
    <source>
        <strain evidence="8 9">DSM 13521</strain>
    </source>
</reference>
<evidence type="ECO:0000259" key="7">
    <source>
        <dbReference type="SMART" id="SM01007"/>
    </source>
</evidence>
<dbReference type="RefSeq" id="WP_123738517.1">
    <property type="nucleotide sequence ID" value="NZ_CALFQU010000004.1"/>
</dbReference>
<evidence type="ECO:0000256" key="6">
    <source>
        <dbReference type="ARBA" id="ARBA00022833"/>
    </source>
</evidence>
<evidence type="ECO:0000313" key="8">
    <source>
        <dbReference type="EMBL" id="ROR96324.1"/>
    </source>
</evidence>
<protein>
    <recommendedName>
        <fullName evidence="4">L-ribulose-5-phosphate 4-epimerase</fullName>
        <ecNumber evidence="4">5.1.3.4</ecNumber>
    </recommendedName>
</protein>
<dbReference type="GO" id="GO:0005829">
    <property type="term" value="C:cytosol"/>
    <property type="evidence" value="ECO:0007669"/>
    <property type="project" value="TreeGrafter"/>
</dbReference>
<dbReference type="Gene3D" id="3.40.225.10">
    <property type="entry name" value="Class II aldolase/adducin N-terminal domain"/>
    <property type="match status" value="1"/>
</dbReference>
<comment type="catalytic activity">
    <reaction evidence="1">
        <text>L-ribulose 5-phosphate = D-xylulose 5-phosphate</text>
        <dbReference type="Rhea" id="RHEA:22368"/>
        <dbReference type="ChEBI" id="CHEBI:57737"/>
        <dbReference type="ChEBI" id="CHEBI:58226"/>
        <dbReference type="EC" id="5.1.3.4"/>
    </reaction>
</comment>
<dbReference type="PANTHER" id="PTHR22789:SF8">
    <property type="entry name" value="L-RIBULOSE-5-PHOSPHATE 4-EPIMERASE SGBE"/>
    <property type="match status" value="1"/>
</dbReference>
<evidence type="ECO:0000256" key="3">
    <source>
        <dbReference type="ARBA" id="ARBA00010037"/>
    </source>
</evidence>
<keyword evidence="6" id="KW-0862">Zinc</keyword>
<comment type="cofactor">
    <cofactor evidence="2">
        <name>Zn(2+)</name>
        <dbReference type="ChEBI" id="CHEBI:29105"/>
    </cofactor>
</comment>
<accession>A0A3N2DA39</accession>
<dbReference type="GO" id="GO:0016832">
    <property type="term" value="F:aldehyde-lyase activity"/>
    <property type="evidence" value="ECO:0007669"/>
    <property type="project" value="TreeGrafter"/>
</dbReference>
<organism evidence="8 9">
    <name type="scientific">Salana multivorans</name>
    <dbReference type="NCBI Taxonomy" id="120377"/>
    <lineage>
        <taxon>Bacteria</taxon>
        <taxon>Bacillati</taxon>
        <taxon>Actinomycetota</taxon>
        <taxon>Actinomycetes</taxon>
        <taxon>Micrococcales</taxon>
        <taxon>Beutenbergiaceae</taxon>
        <taxon>Salana</taxon>
    </lineage>
</organism>
<name>A0A3N2DA39_9MICO</name>
<dbReference type="EC" id="5.1.3.4" evidence="4"/>
<keyword evidence="5" id="KW-0479">Metal-binding</keyword>